<comment type="caution">
    <text evidence="2">The sequence shown here is derived from an EMBL/GenBank/DDBJ whole genome shotgun (WGS) entry which is preliminary data.</text>
</comment>
<keyword evidence="1" id="KW-0732">Signal</keyword>
<gene>
    <name evidence="2" type="ORF">EZM97_32690</name>
</gene>
<feature type="chain" id="PRO_5020670891" evidence="1">
    <location>
        <begin position="22"/>
        <end position="124"/>
    </location>
</feature>
<proteinExistence type="predicted"/>
<evidence type="ECO:0000313" key="2">
    <source>
        <dbReference type="EMBL" id="TCI07347.1"/>
    </source>
</evidence>
<keyword evidence="3" id="KW-1185">Reference proteome</keyword>
<feature type="signal peptide" evidence="1">
    <location>
        <begin position="1"/>
        <end position="21"/>
    </location>
</feature>
<evidence type="ECO:0000313" key="3">
    <source>
        <dbReference type="Proteomes" id="UP000291822"/>
    </source>
</evidence>
<sequence>MPGRLAFIATALLAMAPIGVASGNQVPEKSLEERVATSDLVAIATVLRVDKSGCRKDFSCAHLSVSKSLKGPKVEQIVLLVDGPIAELDPACCVIGSTYLLFLQSVGGGVYGSTNGPFGAVLVK</sequence>
<organism evidence="2 3">
    <name type="scientific">Dyella soli</name>
    <dbReference type="NCBI Taxonomy" id="522319"/>
    <lineage>
        <taxon>Bacteria</taxon>
        <taxon>Pseudomonadati</taxon>
        <taxon>Pseudomonadota</taxon>
        <taxon>Gammaproteobacteria</taxon>
        <taxon>Lysobacterales</taxon>
        <taxon>Rhodanobacteraceae</taxon>
        <taxon>Dyella</taxon>
    </lineage>
</organism>
<evidence type="ECO:0000256" key="1">
    <source>
        <dbReference type="SAM" id="SignalP"/>
    </source>
</evidence>
<dbReference type="EMBL" id="SJTG01000005">
    <property type="protein sequence ID" value="TCI07347.1"/>
    <property type="molecule type" value="Genomic_DNA"/>
</dbReference>
<name>A0A4R0YP22_9GAMM</name>
<protein>
    <submittedName>
        <fullName evidence="2">Uncharacterized protein</fullName>
    </submittedName>
</protein>
<dbReference type="AlphaFoldDB" id="A0A4R0YP22"/>
<dbReference type="RefSeq" id="WP_131412673.1">
    <property type="nucleotide sequence ID" value="NZ_SJTG01000005.1"/>
</dbReference>
<accession>A0A4R0YP22</accession>
<dbReference type="Proteomes" id="UP000291822">
    <property type="component" value="Unassembled WGS sequence"/>
</dbReference>
<reference evidence="2 3" key="1">
    <citation type="submission" date="2019-02" db="EMBL/GenBank/DDBJ databases">
        <title>Dyella amyloliquefaciens sp. nov., isolated from forest soil.</title>
        <authorList>
            <person name="Gao Z.-H."/>
            <person name="Qiu L.-H."/>
        </authorList>
    </citation>
    <scope>NUCLEOTIDE SEQUENCE [LARGE SCALE GENOMIC DNA]</scope>
    <source>
        <strain evidence="2 3">KACC 12747</strain>
    </source>
</reference>